<dbReference type="Gene3D" id="3.10.20.320">
    <property type="entry name" value="Putative peptidoglycan bound protein (lpxtg motif)"/>
    <property type="match status" value="1"/>
</dbReference>
<dbReference type="AlphaFoldDB" id="A0AB74CRE7"/>
<name>A0AB74CRE7_ENTFC</name>
<protein>
    <recommendedName>
        <fullName evidence="4">Cell surface protein</fullName>
    </recommendedName>
</protein>
<proteinExistence type="predicted"/>
<sequence>MKKNKQVILLLLFFSGFLFFTSQGVEAAPRPLTDLGYFHWANQAKTPADNTFIMHYNDNLSIEPIEGKANTSFIEVNRNTNKSKALVKNVGFYKGKKVNLLITLERNKGNLNGGSIYLTKDDFLRIYIYGEMIVTYDFLDEDNQPLTLETAFNYSGLNQNKYIGFLSPGTLIKGLYANNPTNILYDVWDGGPDDYWVYFENPTGGGAWAVDPRQDLELTTKPISNVKFVIHNNDSTTSSIKYRTDFLAEPEFPVAYGVDSSFEKANQDIYLSAQQTIPNIEKWEKNKSMELCFNLQKIYSTHQYSFKEAKVTNLNGDDLTDLFKISNEPNGNVALVINNLNDKRLYDTVLLYDIKLNWKGMDYPVDIGLIKDGKLPLSFDIKTLLNDQPLGEQSGKSSVNYKGKIIIPFLDEKDNILQSPLVKEGIVTTPYDVSKDYPEIKGYYPIKNSSKDTGIYLPDEQTIVHRYKKGEPIQFELLDKEDPLYVSRFTKDREITFNFSHKANEKIYLMAKCGKEEITLEKYSEAAETVKNRTFHFKAPEKWLGQQVSFYLKDEEGRVSQEEVRTIQTEPSPQLTLPEDINFGVKEIPSMNTVSSLEEGNIFKVEDNSKLDKSLWTIKLSEETPLMNSQGNKLNDRLSFTTYEGKEVHLNSTEQIIWQDSGNAKVDLSDKLHLKLQPSDNTGNYSGILKWNFEDAPN</sequence>
<keyword evidence="1" id="KW-0732">Signal</keyword>
<organism evidence="2 3">
    <name type="scientific">Enterococcus faecium</name>
    <name type="common">Streptococcus faecium</name>
    <dbReference type="NCBI Taxonomy" id="1352"/>
    <lineage>
        <taxon>Bacteria</taxon>
        <taxon>Bacillati</taxon>
        <taxon>Bacillota</taxon>
        <taxon>Bacilli</taxon>
        <taxon>Lactobacillales</taxon>
        <taxon>Enterococcaceae</taxon>
        <taxon>Enterococcus</taxon>
    </lineage>
</organism>
<evidence type="ECO:0000313" key="2">
    <source>
        <dbReference type="EMBL" id="ROX52753.1"/>
    </source>
</evidence>
<dbReference type="EMBL" id="RKNM01000037">
    <property type="protein sequence ID" value="ROX52753.1"/>
    <property type="molecule type" value="Genomic_DNA"/>
</dbReference>
<reference evidence="2 3" key="1">
    <citation type="submission" date="2018-10" db="EMBL/GenBank/DDBJ databases">
        <title>Genotypes and phenotypes of Enterococci isolated from broiler chickens.</title>
        <authorList>
            <person name="Muhammad A.R."/>
            <person name="Diarra M.S."/>
        </authorList>
    </citation>
    <scope>NUCLEOTIDE SEQUENCE [LARGE SCALE GENOMIC DNA]</scope>
    <source>
        <strain evidence="2 3">P5 C A 35</strain>
    </source>
</reference>
<dbReference type="RefSeq" id="WP_123838268.1">
    <property type="nucleotide sequence ID" value="NZ_RKNG01000021.1"/>
</dbReference>
<gene>
    <name evidence="2" type="ORF">EGW36_13895</name>
</gene>
<accession>A0AB74CRE7</accession>
<feature type="signal peptide" evidence="1">
    <location>
        <begin position="1"/>
        <end position="27"/>
    </location>
</feature>
<dbReference type="Proteomes" id="UP000281752">
    <property type="component" value="Unassembled WGS sequence"/>
</dbReference>
<comment type="caution">
    <text evidence="2">The sequence shown here is derived from an EMBL/GenBank/DDBJ whole genome shotgun (WGS) entry which is preliminary data.</text>
</comment>
<evidence type="ECO:0000256" key="1">
    <source>
        <dbReference type="SAM" id="SignalP"/>
    </source>
</evidence>
<evidence type="ECO:0008006" key="4">
    <source>
        <dbReference type="Google" id="ProtNLM"/>
    </source>
</evidence>
<evidence type="ECO:0000313" key="3">
    <source>
        <dbReference type="Proteomes" id="UP000281752"/>
    </source>
</evidence>
<feature type="chain" id="PRO_5044504091" description="Cell surface protein" evidence="1">
    <location>
        <begin position="28"/>
        <end position="698"/>
    </location>
</feature>